<feature type="transmembrane region" description="Helical" evidence="1">
    <location>
        <begin position="7"/>
        <end position="26"/>
    </location>
</feature>
<keyword evidence="3" id="KW-1185">Reference proteome</keyword>
<feature type="transmembrane region" description="Helical" evidence="1">
    <location>
        <begin position="52"/>
        <end position="70"/>
    </location>
</feature>
<reference evidence="2 3" key="1">
    <citation type="submission" date="2018-10" db="EMBL/GenBank/DDBJ databases">
        <title>Draft genome sequence of the microsporidian Tubulinosema ratisbonensis.</title>
        <authorList>
            <person name="Polonais V."/>
            <person name="Peyretaillade E."/>
            <person name="Niehus S."/>
            <person name="Wawrzyniak I."/>
            <person name="Franchet A."/>
            <person name="Gaspin C."/>
            <person name="Reichstadt M."/>
            <person name="Belser C."/>
            <person name="Labadie K."/>
            <person name="Delbac F."/>
            <person name="Ferrandon D."/>
        </authorList>
    </citation>
    <scope>NUCLEOTIDE SEQUENCE [LARGE SCALE GENOMIC DNA]</scope>
    <source>
        <strain evidence="2 3">Franzen</strain>
    </source>
</reference>
<accession>A0A437ANU5</accession>
<keyword evidence="1" id="KW-0812">Transmembrane</keyword>
<dbReference type="EMBL" id="RCSS01000144">
    <property type="protein sequence ID" value="RVD92789.1"/>
    <property type="molecule type" value="Genomic_DNA"/>
</dbReference>
<feature type="transmembrane region" description="Helical" evidence="1">
    <location>
        <begin position="82"/>
        <end position="99"/>
    </location>
</feature>
<protein>
    <submittedName>
        <fullName evidence="2">Uncharacterized protein</fullName>
    </submittedName>
</protein>
<evidence type="ECO:0000256" key="1">
    <source>
        <dbReference type="SAM" id="Phobius"/>
    </source>
</evidence>
<keyword evidence="1" id="KW-1133">Transmembrane helix</keyword>
<proteinExistence type="predicted"/>
<dbReference type="VEuPathDB" id="MicrosporidiaDB:TUBRATIS_007070"/>
<feature type="transmembrane region" description="Helical" evidence="1">
    <location>
        <begin position="126"/>
        <end position="143"/>
    </location>
</feature>
<sequence length="247" mass="29274">MNCDSHLSANLILFFQQIIFVIMYLAKEHYVPELSFSFSGLFTQIKEGNLEIVGMIITQFFLFELLLMILSRIKKSELFNKIVSTIICGISISICVFTIKKVLQIQNSTLFNVASYCIGFNMKDKYSFHLVNGILDYLAFIFYSTLNLANKNTIFISYGVINLLSFIFMSMYYQFSDLFILLFTTVKLIYYKLCYFLNNGWFFIFMYSVILVQFFVLIYFLQYFSHLYEKIDSNYFVGYLKYFYKPQ</sequence>
<evidence type="ECO:0000313" key="3">
    <source>
        <dbReference type="Proteomes" id="UP000282876"/>
    </source>
</evidence>
<feature type="transmembrane region" description="Helical" evidence="1">
    <location>
        <begin position="155"/>
        <end position="175"/>
    </location>
</feature>
<evidence type="ECO:0000313" key="2">
    <source>
        <dbReference type="EMBL" id="RVD92789.1"/>
    </source>
</evidence>
<gene>
    <name evidence="2" type="ORF">TUBRATIS_007070</name>
</gene>
<keyword evidence="1" id="KW-0472">Membrane</keyword>
<organism evidence="2 3">
    <name type="scientific">Tubulinosema ratisbonensis</name>
    <dbReference type="NCBI Taxonomy" id="291195"/>
    <lineage>
        <taxon>Eukaryota</taxon>
        <taxon>Fungi</taxon>
        <taxon>Fungi incertae sedis</taxon>
        <taxon>Microsporidia</taxon>
        <taxon>Tubulinosematoidea</taxon>
        <taxon>Tubulinosematidae</taxon>
        <taxon>Tubulinosema</taxon>
    </lineage>
</organism>
<name>A0A437ANU5_9MICR</name>
<feature type="transmembrane region" description="Helical" evidence="1">
    <location>
        <begin position="200"/>
        <end position="221"/>
    </location>
</feature>
<dbReference type="AlphaFoldDB" id="A0A437ANU5"/>
<comment type="caution">
    <text evidence="2">The sequence shown here is derived from an EMBL/GenBank/DDBJ whole genome shotgun (WGS) entry which is preliminary data.</text>
</comment>
<dbReference type="Proteomes" id="UP000282876">
    <property type="component" value="Unassembled WGS sequence"/>
</dbReference>